<dbReference type="OrthoDB" id="6599193at2759"/>
<keyword evidence="2" id="KW-1133">Transmembrane helix</keyword>
<dbReference type="GeneID" id="105268932"/>
<accession>A0A9R1U4W7</accession>
<keyword evidence="2" id="KW-0472">Membrane</keyword>
<gene>
    <name evidence="5 6" type="primary">grnd</name>
</gene>
<evidence type="ECO:0000256" key="3">
    <source>
        <dbReference type="SAM" id="SignalP"/>
    </source>
</evidence>
<keyword evidence="4" id="KW-1185">Reference proteome</keyword>
<feature type="compositionally biased region" description="Low complexity" evidence="1">
    <location>
        <begin position="187"/>
        <end position="201"/>
    </location>
</feature>
<feature type="chain" id="PRO_5044701538" evidence="3">
    <location>
        <begin position="25"/>
        <end position="239"/>
    </location>
</feature>
<dbReference type="KEGG" id="fas:105268932"/>
<dbReference type="Proteomes" id="UP000694866">
    <property type="component" value="Unplaced"/>
</dbReference>
<sequence>MRNRGINMLTNWIIGVFLITRVGGTLDPAGTKCGQKRCSTTEYCSPYDTQCRPCATACDTSSHNYQEEICVKDCQEFLHDQRYVLRGELGRDVVSRDYGQSTLIHVSLVISLISFVGVFCLYLGMILKGKRLRGVWKKFFGTRWTKKKINKIRDDVEAGPPKHQNGLKLTMPTISRSVAAASQGHGTNVSTSSTPNTTSTPLSRRHPSEDTTLDYAYDNPAMTPSPETATAKSKKESSF</sequence>
<evidence type="ECO:0000256" key="1">
    <source>
        <dbReference type="SAM" id="MobiDB-lite"/>
    </source>
</evidence>
<feature type="signal peptide" evidence="3">
    <location>
        <begin position="1"/>
        <end position="24"/>
    </location>
</feature>
<evidence type="ECO:0000313" key="4">
    <source>
        <dbReference type="Proteomes" id="UP000694866"/>
    </source>
</evidence>
<evidence type="ECO:0000313" key="5">
    <source>
        <dbReference type="RefSeq" id="XP_011307162.1"/>
    </source>
</evidence>
<evidence type="ECO:0000256" key="2">
    <source>
        <dbReference type="SAM" id="Phobius"/>
    </source>
</evidence>
<dbReference type="RefSeq" id="XP_011307162.1">
    <property type="nucleotide sequence ID" value="XM_011308860.1"/>
</dbReference>
<keyword evidence="2" id="KW-0812">Transmembrane</keyword>
<dbReference type="RefSeq" id="XP_011307171.1">
    <property type="nucleotide sequence ID" value="XM_011308869.1"/>
</dbReference>
<feature type="transmembrane region" description="Helical" evidence="2">
    <location>
        <begin position="103"/>
        <end position="127"/>
    </location>
</feature>
<feature type="region of interest" description="Disordered" evidence="1">
    <location>
        <begin position="180"/>
        <end position="239"/>
    </location>
</feature>
<evidence type="ECO:0000313" key="6">
    <source>
        <dbReference type="RefSeq" id="XP_011307171.1"/>
    </source>
</evidence>
<reference evidence="5 6" key="1">
    <citation type="submission" date="2025-04" db="UniProtKB">
        <authorList>
            <consortium name="RefSeq"/>
        </authorList>
    </citation>
    <scope>IDENTIFICATION</scope>
    <source>
        <strain evidence="5 6">USDA-PBARC FA_bdor</strain>
        <tissue evidence="5 6">Whole organism</tissue>
    </source>
</reference>
<organism evidence="4 5">
    <name type="scientific">Fopius arisanus</name>
    <dbReference type="NCBI Taxonomy" id="64838"/>
    <lineage>
        <taxon>Eukaryota</taxon>
        <taxon>Metazoa</taxon>
        <taxon>Ecdysozoa</taxon>
        <taxon>Arthropoda</taxon>
        <taxon>Hexapoda</taxon>
        <taxon>Insecta</taxon>
        <taxon>Pterygota</taxon>
        <taxon>Neoptera</taxon>
        <taxon>Endopterygota</taxon>
        <taxon>Hymenoptera</taxon>
        <taxon>Apocrita</taxon>
        <taxon>Ichneumonoidea</taxon>
        <taxon>Braconidae</taxon>
        <taxon>Opiinae</taxon>
        <taxon>Fopius</taxon>
    </lineage>
</organism>
<dbReference type="CTD" id="35103"/>
<accession>A0A9R1TDE1</accession>
<dbReference type="AlphaFoldDB" id="A0A9R1TDE1"/>
<protein>
    <submittedName>
        <fullName evidence="5 6">Uncharacterized protein grnd</fullName>
    </submittedName>
</protein>
<proteinExistence type="predicted"/>
<keyword evidence="3" id="KW-0732">Signal</keyword>
<name>A0A9R1TDE1_9HYME</name>